<dbReference type="InterPro" id="IPR036444">
    <property type="entry name" value="PLipase_A2_dom_sf"/>
</dbReference>
<dbReference type="Proteomes" id="UP001163046">
    <property type="component" value="Unassembled WGS sequence"/>
</dbReference>
<accession>A0A9W9ZYN8</accession>
<evidence type="ECO:0000313" key="1">
    <source>
        <dbReference type="EMBL" id="KAJ7390288.1"/>
    </source>
</evidence>
<keyword evidence="2" id="KW-1185">Reference proteome</keyword>
<dbReference type="OrthoDB" id="5841574at2759"/>
<reference evidence="1" key="1">
    <citation type="submission" date="2023-01" db="EMBL/GenBank/DDBJ databases">
        <title>Genome assembly of the deep-sea coral Lophelia pertusa.</title>
        <authorList>
            <person name="Herrera S."/>
            <person name="Cordes E."/>
        </authorList>
    </citation>
    <scope>NUCLEOTIDE SEQUENCE</scope>
    <source>
        <strain evidence="1">USNM1676648</strain>
        <tissue evidence="1">Polyp</tissue>
    </source>
</reference>
<name>A0A9W9ZYN8_9CNID</name>
<dbReference type="Gene3D" id="1.20.90.10">
    <property type="entry name" value="Phospholipase A2 domain"/>
    <property type="match status" value="1"/>
</dbReference>
<gene>
    <name evidence="1" type="primary">PLA2G1B_7</name>
    <name evidence="1" type="ORF">OS493_026163</name>
</gene>
<dbReference type="EMBL" id="MU825418">
    <property type="protein sequence ID" value="KAJ7390288.1"/>
    <property type="molecule type" value="Genomic_DNA"/>
</dbReference>
<protein>
    <submittedName>
        <fullName evidence="1">Phospholipase A2, major isoenzyme</fullName>
        <ecNumber evidence="1">3.1.1.4</ecNumber>
    </submittedName>
</protein>
<organism evidence="1 2">
    <name type="scientific">Desmophyllum pertusum</name>
    <dbReference type="NCBI Taxonomy" id="174260"/>
    <lineage>
        <taxon>Eukaryota</taxon>
        <taxon>Metazoa</taxon>
        <taxon>Cnidaria</taxon>
        <taxon>Anthozoa</taxon>
        <taxon>Hexacorallia</taxon>
        <taxon>Scleractinia</taxon>
        <taxon>Caryophylliina</taxon>
        <taxon>Caryophylliidae</taxon>
        <taxon>Desmophyllum</taxon>
    </lineage>
</organism>
<comment type="caution">
    <text evidence="1">The sequence shown here is derived from an EMBL/GenBank/DDBJ whole genome shotgun (WGS) entry which is preliminary data.</text>
</comment>
<dbReference type="EC" id="3.1.1.4" evidence="1"/>
<sequence length="99" mass="11271">MDVTIRSMRQRALSVHLLQAFYLKPYFIDGCNGCGYDTPSRNDACQLAICECDSAAAKCFAKHEYIENFRNYPQANVNNQDNGLSLQHHVDFHVSQKVN</sequence>
<dbReference type="GO" id="GO:0004623">
    <property type="term" value="F:phospholipase A2 activity"/>
    <property type="evidence" value="ECO:0007669"/>
    <property type="project" value="UniProtKB-EC"/>
</dbReference>
<keyword evidence="1" id="KW-0378">Hydrolase</keyword>
<dbReference type="SUPFAM" id="SSF48619">
    <property type="entry name" value="Phospholipase A2, PLA2"/>
    <property type="match status" value="1"/>
</dbReference>
<dbReference type="GO" id="GO:0006644">
    <property type="term" value="P:phospholipid metabolic process"/>
    <property type="evidence" value="ECO:0007669"/>
    <property type="project" value="InterPro"/>
</dbReference>
<evidence type="ECO:0000313" key="2">
    <source>
        <dbReference type="Proteomes" id="UP001163046"/>
    </source>
</evidence>
<dbReference type="AlphaFoldDB" id="A0A9W9ZYN8"/>
<dbReference type="GO" id="GO:0050482">
    <property type="term" value="P:arachidonate secretion"/>
    <property type="evidence" value="ECO:0007669"/>
    <property type="project" value="InterPro"/>
</dbReference>
<proteinExistence type="predicted"/>